<gene>
    <name evidence="2" type="ORF">EH165_13040</name>
</gene>
<keyword evidence="3" id="KW-1185">Reference proteome</keyword>
<dbReference type="InterPro" id="IPR007383">
    <property type="entry name" value="DUF445"/>
</dbReference>
<dbReference type="Pfam" id="PF04286">
    <property type="entry name" value="DUF445"/>
    <property type="match status" value="1"/>
</dbReference>
<dbReference type="PANTHER" id="PTHR38442:SF1">
    <property type="entry name" value="INNER MEMBRANE PROTEIN"/>
    <property type="match status" value="1"/>
</dbReference>
<proteinExistence type="predicted"/>
<evidence type="ECO:0000313" key="2">
    <source>
        <dbReference type="EMBL" id="AZI58927.1"/>
    </source>
</evidence>
<evidence type="ECO:0000256" key="1">
    <source>
        <dbReference type="SAM" id="Phobius"/>
    </source>
</evidence>
<reference evidence="2 3" key="2">
    <citation type="submission" date="2018-12" db="EMBL/GenBank/DDBJ databases">
        <title>Nakamurella antarcticus sp. nov., isolated from Antarctica South Shetland Islands soil.</title>
        <authorList>
            <person name="Peng F."/>
        </authorList>
    </citation>
    <scope>NUCLEOTIDE SEQUENCE [LARGE SCALE GENOMIC DNA]</scope>
    <source>
        <strain evidence="2 3">S14-144</strain>
    </source>
</reference>
<keyword evidence="1" id="KW-1133">Transmembrane helix</keyword>
<accession>A0A3G8ZQ63</accession>
<dbReference type="RefSeq" id="WP_124799831.1">
    <property type="nucleotide sequence ID" value="NZ_CP034170.1"/>
</dbReference>
<dbReference type="AlphaFoldDB" id="A0A3G8ZQ63"/>
<dbReference type="PANTHER" id="PTHR38442">
    <property type="entry name" value="INNER MEMBRANE PROTEIN-RELATED"/>
    <property type="match status" value="1"/>
</dbReference>
<keyword evidence="1" id="KW-0812">Transmembrane</keyword>
<organism evidence="2 3">
    <name type="scientific">Nakamurella antarctica</name>
    <dbReference type="NCBI Taxonomy" id="1902245"/>
    <lineage>
        <taxon>Bacteria</taxon>
        <taxon>Bacillati</taxon>
        <taxon>Actinomycetota</taxon>
        <taxon>Actinomycetes</taxon>
        <taxon>Nakamurellales</taxon>
        <taxon>Nakamurellaceae</taxon>
        <taxon>Nakamurella</taxon>
    </lineage>
</organism>
<dbReference type="Proteomes" id="UP000268084">
    <property type="component" value="Chromosome"/>
</dbReference>
<sequence length="427" mass="46840">MSILNPAGLMGTDSPADLERMRALKRMKLVATSLLAVMAVIFVIAWEFQGDFPWLGYVRASAEAGMVGALADWFAVTALFRHPLGLKIPHTAIIPEKKESLGSSLSEFVADNFLNETVVRDKLSRLSLSHRVGSWLARPAGAERVTAEISHAISGLANILHDDQISEMLASTAKRRIEQIQVAPALGKIAGGVFERGDHHDVVNLLIERIHTWVLNHEDLVSGAVTKQAPSWTPRFVDSLVSEKLFREVEKYVRGVRDDPDHKIRIALDDFLTELAHDLQHDPVTMARAEEVKNQIAANPQIQGLVNSIWTSVKATILDATGDPDSVLRRKAADGIAQLGEKLMQDRAFASKIDSWIQDAAGYLANRYSREVAGIIDETVANWDGEATSKKIELLVGRDLQFIRINGTVVGALAGLAIYTVAHNFLG</sequence>
<feature type="transmembrane region" description="Helical" evidence="1">
    <location>
        <begin position="29"/>
        <end position="48"/>
    </location>
</feature>
<dbReference type="EMBL" id="CP034170">
    <property type="protein sequence ID" value="AZI58927.1"/>
    <property type="molecule type" value="Genomic_DNA"/>
</dbReference>
<protein>
    <submittedName>
        <fullName evidence="2">DUF445 domain-containing protein</fullName>
    </submittedName>
</protein>
<name>A0A3G8ZQ63_9ACTN</name>
<evidence type="ECO:0000313" key="3">
    <source>
        <dbReference type="Proteomes" id="UP000268084"/>
    </source>
</evidence>
<reference evidence="2 3" key="1">
    <citation type="submission" date="2018-11" db="EMBL/GenBank/DDBJ databases">
        <authorList>
            <person name="Da X."/>
        </authorList>
    </citation>
    <scope>NUCLEOTIDE SEQUENCE [LARGE SCALE GENOMIC DNA]</scope>
    <source>
        <strain evidence="2 3">S14-144</strain>
    </source>
</reference>
<dbReference type="KEGG" id="nak:EH165_13040"/>
<dbReference type="OrthoDB" id="9769590at2"/>
<dbReference type="GO" id="GO:0005886">
    <property type="term" value="C:plasma membrane"/>
    <property type="evidence" value="ECO:0007669"/>
    <property type="project" value="TreeGrafter"/>
</dbReference>
<keyword evidence="1" id="KW-0472">Membrane</keyword>